<reference evidence="1 2" key="1">
    <citation type="submission" date="2023-07" db="EMBL/GenBank/DDBJ databases">
        <title>Genomic Encyclopedia of Type Strains, Phase IV (KMG-IV): sequencing the most valuable type-strain genomes for metagenomic binning, comparative biology and taxonomic classification.</title>
        <authorList>
            <person name="Goeker M."/>
        </authorList>
    </citation>
    <scope>NUCLEOTIDE SEQUENCE [LARGE SCALE GENOMIC DNA]</scope>
    <source>
        <strain evidence="1 2">DSM 19562</strain>
    </source>
</reference>
<sequence>MIGPAEFEDMRLDLLAMDERARLYDAALVPLNRHWKERGAASVGSVNRICESVYARAEDRPLADWKAVVTEAVELAGFGIVWNGDAVASLEARR</sequence>
<organism evidence="1 2">
    <name type="scientific">Methylobacterium persicinum</name>
    <dbReference type="NCBI Taxonomy" id="374426"/>
    <lineage>
        <taxon>Bacteria</taxon>
        <taxon>Pseudomonadati</taxon>
        <taxon>Pseudomonadota</taxon>
        <taxon>Alphaproteobacteria</taxon>
        <taxon>Hyphomicrobiales</taxon>
        <taxon>Methylobacteriaceae</taxon>
        <taxon>Methylobacterium</taxon>
    </lineage>
</organism>
<comment type="caution">
    <text evidence="1">The sequence shown here is derived from an EMBL/GenBank/DDBJ whole genome shotgun (WGS) entry which is preliminary data.</text>
</comment>
<dbReference type="EMBL" id="JAUSVV010000011">
    <property type="protein sequence ID" value="MDQ0444374.1"/>
    <property type="molecule type" value="Genomic_DNA"/>
</dbReference>
<name>A0ABU0HSB2_9HYPH</name>
<protein>
    <submittedName>
        <fullName evidence="1">Uncharacterized protein</fullName>
    </submittedName>
</protein>
<gene>
    <name evidence="1" type="ORF">QO016_003884</name>
</gene>
<dbReference type="Proteomes" id="UP001236369">
    <property type="component" value="Unassembled WGS sequence"/>
</dbReference>
<keyword evidence="2" id="KW-1185">Reference proteome</keyword>
<evidence type="ECO:0000313" key="1">
    <source>
        <dbReference type="EMBL" id="MDQ0444374.1"/>
    </source>
</evidence>
<proteinExistence type="predicted"/>
<dbReference type="RefSeq" id="WP_238247285.1">
    <property type="nucleotide sequence ID" value="NZ_BPQX01000007.1"/>
</dbReference>
<accession>A0ABU0HSB2</accession>
<evidence type="ECO:0000313" key="2">
    <source>
        <dbReference type="Proteomes" id="UP001236369"/>
    </source>
</evidence>